<feature type="compositionally biased region" description="Basic residues" evidence="1">
    <location>
        <begin position="1"/>
        <end position="17"/>
    </location>
</feature>
<evidence type="ECO:0000313" key="2">
    <source>
        <dbReference type="EMBL" id="KAE8146751.1"/>
    </source>
</evidence>
<dbReference type="AlphaFoldDB" id="A0A5N6TKY5"/>
<keyword evidence="3" id="KW-1185">Reference proteome</keyword>
<evidence type="ECO:0000313" key="3">
    <source>
        <dbReference type="Proteomes" id="UP000325780"/>
    </source>
</evidence>
<feature type="region of interest" description="Disordered" evidence="1">
    <location>
        <begin position="1"/>
        <end position="84"/>
    </location>
</feature>
<dbReference type="Proteomes" id="UP000325780">
    <property type="component" value="Unassembled WGS sequence"/>
</dbReference>
<accession>A0A5N6TKY5</accession>
<sequence length="84" mass="9617">MDLVQKHGHLKRDKRRSSAQNEETEKFHNESQQAVNSLLGKFGQSHNDHPDRRTSGAGNMARDVEEWNRQRKSMSSEGGSDRGR</sequence>
<protein>
    <submittedName>
        <fullName evidence="2">Uncharacterized protein</fullName>
    </submittedName>
</protein>
<dbReference type="OrthoDB" id="4447675at2759"/>
<organism evidence="2 3">
    <name type="scientific">Aspergillus avenaceus</name>
    <dbReference type="NCBI Taxonomy" id="36643"/>
    <lineage>
        <taxon>Eukaryota</taxon>
        <taxon>Fungi</taxon>
        <taxon>Dikarya</taxon>
        <taxon>Ascomycota</taxon>
        <taxon>Pezizomycotina</taxon>
        <taxon>Eurotiomycetes</taxon>
        <taxon>Eurotiomycetidae</taxon>
        <taxon>Eurotiales</taxon>
        <taxon>Aspergillaceae</taxon>
        <taxon>Aspergillus</taxon>
        <taxon>Aspergillus subgen. Circumdati</taxon>
    </lineage>
</organism>
<reference evidence="2 3" key="1">
    <citation type="submission" date="2019-04" db="EMBL/GenBank/DDBJ databases">
        <title>Friends and foes A comparative genomics study of 23 Aspergillus species from section Flavi.</title>
        <authorList>
            <consortium name="DOE Joint Genome Institute"/>
            <person name="Kjaerbolling I."/>
            <person name="Vesth T."/>
            <person name="Frisvad J.C."/>
            <person name="Nybo J.L."/>
            <person name="Theobald S."/>
            <person name="Kildgaard S."/>
            <person name="Isbrandt T."/>
            <person name="Kuo A."/>
            <person name="Sato A."/>
            <person name="Lyhne E.K."/>
            <person name="Kogle M.E."/>
            <person name="Wiebenga A."/>
            <person name="Kun R.S."/>
            <person name="Lubbers R.J."/>
            <person name="Makela M.R."/>
            <person name="Barry K."/>
            <person name="Chovatia M."/>
            <person name="Clum A."/>
            <person name="Daum C."/>
            <person name="Haridas S."/>
            <person name="He G."/>
            <person name="LaButti K."/>
            <person name="Lipzen A."/>
            <person name="Mondo S."/>
            <person name="Riley R."/>
            <person name="Salamov A."/>
            <person name="Simmons B.A."/>
            <person name="Magnuson J.K."/>
            <person name="Henrissat B."/>
            <person name="Mortensen U.H."/>
            <person name="Larsen T.O."/>
            <person name="Devries R.P."/>
            <person name="Grigoriev I.V."/>
            <person name="Machida M."/>
            <person name="Baker S.E."/>
            <person name="Andersen M.R."/>
        </authorList>
    </citation>
    <scope>NUCLEOTIDE SEQUENCE [LARGE SCALE GENOMIC DNA]</scope>
    <source>
        <strain evidence="2 3">IBT 18842</strain>
    </source>
</reference>
<name>A0A5N6TKY5_ASPAV</name>
<proteinExistence type="predicted"/>
<dbReference type="EMBL" id="ML742244">
    <property type="protein sequence ID" value="KAE8146751.1"/>
    <property type="molecule type" value="Genomic_DNA"/>
</dbReference>
<gene>
    <name evidence="2" type="ORF">BDV25DRAFT_161888</name>
</gene>
<evidence type="ECO:0000256" key="1">
    <source>
        <dbReference type="SAM" id="MobiDB-lite"/>
    </source>
</evidence>